<sequence length="94" mass="10969">MQSHDFRRFLRRIPCLQGRRGQQLVIPFSPYLTSLLRYHCGSNIVGARKILQTGTIKVETVCELQPTKVHRKDTRHDHRRATETGKRDREVSSV</sequence>
<dbReference type="EMBL" id="SNRW01009552">
    <property type="protein sequence ID" value="KAA6377832.1"/>
    <property type="molecule type" value="Genomic_DNA"/>
</dbReference>
<protein>
    <submittedName>
        <fullName evidence="2">Uncharacterized protein</fullName>
    </submittedName>
</protein>
<feature type="region of interest" description="Disordered" evidence="1">
    <location>
        <begin position="69"/>
        <end position="94"/>
    </location>
</feature>
<accession>A0A5J4V615</accession>
<dbReference type="Proteomes" id="UP000324800">
    <property type="component" value="Unassembled WGS sequence"/>
</dbReference>
<organism evidence="2 3">
    <name type="scientific">Streblomastix strix</name>
    <dbReference type="NCBI Taxonomy" id="222440"/>
    <lineage>
        <taxon>Eukaryota</taxon>
        <taxon>Metamonada</taxon>
        <taxon>Preaxostyla</taxon>
        <taxon>Oxymonadida</taxon>
        <taxon>Streblomastigidae</taxon>
        <taxon>Streblomastix</taxon>
    </lineage>
</organism>
<evidence type="ECO:0000256" key="1">
    <source>
        <dbReference type="SAM" id="MobiDB-lite"/>
    </source>
</evidence>
<comment type="caution">
    <text evidence="2">The sequence shown here is derived from an EMBL/GenBank/DDBJ whole genome shotgun (WGS) entry which is preliminary data.</text>
</comment>
<gene>
    <name evidence="2" type="ORF">EZS28_026643</name>
</gene>
<reference evidence="2 3" key="1">
    <citation type="submission" date="2019-03" db="EMBL/GenBank/DDBJ databases">
        <title>Single cell metagenomics reveals metabolic interactions within the superorganism composed of flagellate Streblomastix strix and complex community of Bacteroidetes bacteria on its surface.</title>
        <authorList>
            <person name="Treitli S.C."/>
            <person name="Kolisko M."/>
            <person name="Husnik F."/>
            <person name="Keeling P."/>
            <person name="Hampl V."/>
        </authorList>
    </citation>
    <scope>NUCLEOTIDE SEQUENCE [LARGE SCALE GENOMIC DNA]</scope>
    <source>
        <strain evidence="2">ST1C</strain>
    </source>
</reference>
<evidence type="ECO:0000313" key="2">
    <source>
        <dbReference type="EMBL" id="KAA6377832.1"/>
    </source>
</evidence>
<proteinExistence type="predicted"/>
<feature type="compositionally biased region" description="Basic and acidic residues" evidence="1">
    <location>
        <begin position="74"/>
        <end position="94"/>
    </location>
</feature>
<evidence type="ECO:0000313" key="3">
    <source>
        <dbReference type="Proteomes" id="UP000324800"/>
    </source>
</evidence>
<dbReference type="AlphaFoldDB" id="A0A5J4V615"/>
<name>A0A5J4V615_9EUKA</name>